<protein>
    <recommendedName>
        <fullName evidence="2">Endonuclease/exonuclease/phosphatase domain-containing protein</fullName>
    </recommendedName>
</protein>
<name>A0A0L8I2S3_OCTBM</name>
<accession>A0A0L8I2S3</accession>
<dbReference type="SUPFAM" id="SSF56219">
    <property type="entry name" value="DNase I-like"/>
    <property type="match status" value="1"/>
</dbReference>
<organism evidence="1">
    <name type="scientific">Octopus bimaculoides</name>
    <name type="common">California two-spotted octopus</name>
    <dbReference type="NCBI Taxonomy" id="37653"/>
    <lineage>
        <taxon>Eukaryota</taxon>
        <taxon>Metazoa</taxon>
        <taxon>Spiralia</taxon>
        <taxon>Lophotrochozoa</taxon>
        <taxon>Mollusca</taxon>
        <taxon>Cephalopoda</taxon>
        <taxon>Coleoidea</taxon>
        <taxon>Octopodiformes</taxon>
        <taxon>Octopoda</taxon>
        <taxon>Incirrata</taxon>
        <taxon>Octopodidae</taxon>
        <taxon>Octopus</taxon>
    </lineage>
</organism>
<evidence type="ECO:0008006" key="2">
    <source>
        <dbReference type="Google" id="ProtNLM"/>
    </source>
</evidence>
<dbReference type="EMBL" id="KQ416684">
    <property type="protein sequence ID" value="KOF95768.1"/>
    <property type="molecule type" value="Genomic_DNA"/>
</dbReference>
<evidence type="ECO:0000313" key="1">
    <source>
        <dbReference type="EMBL" id="KOF95768.1"/>
    </source>
</evidence>
<gene>
    <name evidence="1" type="ORF">OCBIM_22037231mg</name>
</gene>
<proteinExistence type="predicted"/>
<sequence>MLTCIKTEDRSLAIDTRTEDSLSVEEISSVKPGLQTESWESGYTFFGSGKLADEPGTHSIGFAIKMTLLCKLPYIPQVVDEHLMTDPGSAYAPTLSVCEWEHNLFYLKLQTVVSKIPYHNKILLMGDFNARIGNKHTGVMGQEQRMKADYDCCPFVNSLMQRLSRQMMTTKTPGSILGLVTGRLLDCVIMKNKDYRDFRLTKTRKTPECYLDHGMVCSKVFVKPKGPLRSIQELEQTLTLTLRVLYDNVEGIIGSRKDAPELILSLNRTKHLSSKDEILKRWAEHFKSLLNQESTNDPEVINEILQQPIIEELVKDLWKR</sequence>
<reference evidence="1" key="1">
    <citation type="submission" date="2015-07" db="EMBL/GenBank/DDBJ databases">
        <title>MeaNS - Measles Nucleotide Surveillance Program.</title>
        <authorList>
            <person name="Tran T."/>
            <person name="Druce J."/>
        </authorList>
    </citation>
    <scope>NUCLEOTIDE SEQUENCE</scope>
    <source>
        <strain evidence="1">UCB-OBI-ISO-001</strain>
        <tissue evidence="1">Gonad</tissue>
    </source>
</reference>
<dbReference type="AlphaFoldDB" id="A0A0L8I2S3"/>
<dbReference type="InterPro" id="IPR036691">
    <property type="entry name" value="Endo/exonu/phosph_ase_sf"/>
</dbReference>